<dbReference type="GeneID" id="34859990"/>
<evidence type="ECO:0000259" key="3">
    <source>
        <dbReference type="PROSITE" id="PS50118"/>
    </source>
</evidence>
<reference evidence="6 7" key="1">
    <citation type="journal article" date="2014" name="BMC Biol.">
        <title>A comprehensive evaluation of rodent malaria parasite genomes and gene expression.</title>
        <authorList>
            <person name="Otto T.D."/>
            <person name="Bohme U."/>
            <person name="Jackson A.P."/>
            <person name="Hunt M."/>
            <person name="Franke-Fayard B."/>
            <person name="Hoeijmakers W.A."/>
            <person name="Religa A.A."/>
            <person name="Robertson L."/>
            <person name="Sanders M."/>
            <person name="Ogun S.A."/>
            <person name="Cunningham D."/>
            <person name="Erhart A."/>
            <person name="Billker O."/>
            <person name="Khan S.M."/>
            <person name="Stunnenberg H.G."/>
            <person name="Langhorne J."/>
            <person name="Holder A.A."/>
            <person name="Waters A.P."/>
            <person name="Newbold C.I."/>
            <person name="Pain A."/>
            <person name="Berriman M."/>
            <person name="Janse C.J."/>
        </authorList>
    </citation>
    <scope>NUCLEOTIDE SEQUENCE [LARGE SCALE GENOMIC DNA]</scope>
    <source>
        <strain evidence="5 6">17X</strain>
        <strain evidence="4 7">YM</strain>
    </source>
</reference>
<dbReference type="PROSITE" id="PS50118">
    <property type="entry name" value="HMG_BOX_2"/>
    <property type="match status" value="1"/>
</dbReference>
<dbReference type="PANTHER" id="PTHR48112:SF22">
    <property type="entry name" value="MITOCHONDRIAL TRANSCRIPTION FACTOR A, ISOFORM B"/>
    <property type="match status" value="1"/>
</dbReference>
<dbReference type="GO" id="GO:0006357">
    <property type="term" value="P:regulation of transcription by RNA polymerase II"/>
    <property type="evidence" value="ECO:0007669"/>
    <property type="project" value="TreeGrafter"/>
</dbReference>
<dbReference type="KEGG" id="pyo:PY17X_1137000"/>
<dbReference type="Gene3D" id="1.10.30.10">
    <property type="entry name" value="High mobility group box domain"/>
    <property type="match status" value="1"/>
</dbReference>
<evidence type="ECO:0000313" key="7">
    <source>
        <dbReference type="Proteomes" id="UP000072904"/>
    </source>
</evidence>
<evidence type="ECO:0000256" key="1">
    <source>
        <dbReference type="ARBA" id="ARBA00023125"/>
    </source>
</evidence>
<feature type="DNA-binding region" description="HMG box" evidence="2">
    <location>
        <begin position="6"/>
        <end position="81"/>
    </location>
</feature>
<dbReference type="InterPro" id="IPR050342">
    <property type="entry name" value="HMGB"/>
</dbReference>
<dbReference type="Pfam" id="PF00808">
    <property type="entry name" value="CBFD_NFYB_HMF"/>
    <property type="match status" value="1"/>
</dbReference>
<dbReference type="InterPro" id="IPR036910">
    <property type="entry name" value="HMG_box_dom_sf"/>
</dbReference>
<keyword evidence="1 2" id="KW-0238">DNA-binding</keyword>
<dbReference type="OMA" id="FLEDCLY"/>
<dbReference type="SUPFAM" id="SSF47113">
    <property type="entry name" value="Histone-fold"/>
    <property type="match status" value="1"/>
</dbReference>
<dbReference type="EMBL" id="LM993665">
    <property type="protein sequence ID" value="VTZ79642.1"/>
    <property type="molecule type" value="Genomic_DNA"/>
</dbReference>
<dbReference type="GO" id="GO:0003677">
    <property type="term" value="F:DNA binding"/>
    <property type="evidence" value="ECO:0007669"/>
    <property type="project" value="UniProtKB-UniRule"/>
</dbReference>
<dbReference type="VEuPathDB" id="PlasmoDB:PYYM_1137900"/>
<dbReference type="Proteomes" id="UP000072904">
    <property type="component" value="Chromosome 11"/>
</dbReference>
<name>A0A077Y8G6_PLAYE</name>
<dbReference type="PANTHER" id="PTHR48112">
    <property type="entry name" value="HIGH MOBILITY GROUP PROTEIN DSP1"/>
    <property type="match status" value="1"/>
</dbReference>
<dbReference type="SMART" id="SM00398">
    <property type="entry name" value="HMG"/>
    <property type="match status" value="1"/>
</dbReference>
<evidence type="ECO:0000313" key="6">
    <source>
        <dbReference type="Proteomes" id="UP000072874"/>
    </source>
</evidence>
<dbReference type="InterPro" id="IPR009071">
    <property type="entry name" value="HMG_box_dom"/>
</dbReference>
<proteinExistence type="predicted"/>
<feature type="domain" description="HMG box" evidence="3">
    <location>
        <begin position="6"/>
        <end position="81"/>
    </location>
</feature>
<evidence type="ECO:0000313" key="4">
    <source>
        <dbReference type="EMBL" id="CDU19057.1"/>
    </source>
</evidence>
<gene>
    <name evidence="5" type="ORF">PY17X_1137000</name>
    <name evidence="4" type="ORF">PYYM_1137900</name>
</gene>
<dbReference type="Proteomes" id="UP000072874">
    <property type="component" value="Chromosome 11"/>
</dbReference>
<dbReference type="GO" id="GO:0046982">
    <property type="term" value="F:protein heterodimerization activity"/>
    <property type="evidence" value="ECO:0007669"/>
    <property type="project" value="InterPro"/>
</dbReference>
<keyword evidence="2" id="KW-0539">Nucleus</keyword>
<dbReference type="VEuPathDB" id="PlasmoDB:PY17X_1137000"/>
<reference evidence="5" key="2">
    <citation type="submission" date="2014-05" db="EMBL/GenBank/DDBJ databases">
        <authorList>
            <person name="Aslett M.A."/>
            <person name="De Silva N."/>
        </authorList>
    </citation>
    <scope>NUCLEOTIDE SEQUENCE</scope>
    <source>
        <strain evidence="5">17X</strain>
    </source>
</reference>
<dbReference type="GO" id="GO:0005634">
    <property type="term" value="C:nucleus"/>
    <property type="evidence" value="ECO:0007669"/>
    <property type="project" value="UniProtKB-UniRule"/>
</dbReference>
<dbReference type="VEuPathDB" id="PlasmoDB:Py17XNL_001105763"/>
<dbReference type="SUPFAM" id="SSF47095">
    <property type="entry name" value="HMG-box"/>
    <property type="match status" value="1"/>
</dbReference>
<dbReference type="AlphaFoldDB" id="A0A077Y8G6"/>
<dbReference type="EMBL" id="LK934639">
    <property type="protein sequence ID" value="CDU19057.1"/>
    <property type="molecule type" value="Genomic_DNA"/>
</dbReference>
<organism evidence="4 7">
    <name type="scientific">Plasmodium yoelii</name>
    <dbReference type="NCBI Taxonomy" id="5861"/>
    <lineage>
        <taxon>Eukaryota</taxon>
        <taxon>Sar</taxon>
        <taxon>Alveolata</taxon>
        <taxon>Apicomplexa</taxon>
        <taxon>Aconoidasida</taxon>
        <taxon>Haemosporida</taxon>
        <taxon>Plasmodiidae</taxon>
        <taxon>Plasmodium</taxon>
        <taxon>Plasmodium (Vinckeia)</taxon>
    </lineage>
</organism>
<reference evidence="5" key="4">
    <citation type="submission" date="2019-05" db="EMBL/GenBank/DDBJ databases">
        <authorList>
            <consortium name="Pathogen Informatics"/>
        </authorList>
    </citation>
    <scope>NUCLEOTIDE SEQUENCE</scope>
    <source>
        <strain evidence="5">17X</strain>
    </source>
</reference>
<reference evidence="4" key="3">
    <citation type="submission" date="2014-05" db="EMBL/GenBank/DDBJ databases">
        <authorList>
            <person name="Aslett A.Martin."/>
            <person name="De Silva Nishadi"/>
        </authorList>
    </citation>
    <scope>NUCLEOTIDE SEQUENCE</scope>
    <source>
        <strain evidence="4">YM</strain>
    </source>
</reference>
<dbReference type="OrthoDB" id="498543at2759"/>
<evidence type="ECO:0000256" key="2">
    <source>
        <dbReference type="PROSITE-ProRule" id="PRU00267"/>
    </source>
</evidence>
<accession>A0A077Y8G6</accession>
<evidence type="ECO:0000313" key="5">
    <source>
        <dbReference type="EMBL" id="VTZ79642.1"/>
    </source>
</evidence>
<dbReference type="InterPro" id="IPR009072">
    <property type="entry name" value="Histone-fold"/>
</dbReference>
<dbReference type="InterPro" id="IPR003958">
    <property type="entry name" value="CBFA_NFYB_domain"/>
</dbReference>
<protein>
    <submittedName>
        <fullName evidence="4">High mobility group protein B4, putative</fullName>
    </submittedName>
</protein>
<dbReference type="Gene3D" id="1.10.20.10">
    <property type="entry name" value="Histone, subunit A"/>
    <property type="match status" value="1"/>
</dbReference>
<dbReference type="Pfam" id="PF09011">
    <property type="entry name" value="HMG_box_2"/>
    <property type="match status" value="1"/>
</dbReference>
<dbReference type="RefSeq" id="XP_022812463.1">
    <property type="nucleotide sequence ID" value="XM_022956582.1"/>
</dbReference>
<sequence length="252" mass="29927">MDRKKPKAPLSSYLIFCNYERENVKQYLSQNLDSNTTIRITDIQKELSNKWKNLSDDERKVYEEQAQLLKLKYNEELIEWQKSTYKDGPGNNITNITAKFPTLKIHKIMNLNKNVKKVNSEAMNIFQKAVAMFLIELVTKTIEYKNEKQMSQYLTTKDIVSCIQREGIKYKFLEDCLYLLTEPRTTLSFIEDEDNHESIFDLCEEDKKEYNYDIEEKNMIKMKKRANNTKTNKKALANQNIYADITTFFKKK</sequence>